<keyword evidence="1" id="KW-0732">Signal</keyword>
<keyword evidence="3" id="KW-1185">Reference proteome</keyword>
<dbReference type="PANTHER" id="PTHR33361">
    <property type="entry name" value="GLR0591 PROTEIN"/>
    <property type="match status" value="1"/>
</dbReference>
<proteinExistence type="predicted"/>
<dbReference type="Proteomes" id="UP000698028">
    <property type="component" value="Unassembled WGS sequence"/>
</dbReference>
<feature type="signal peptide" evidence="1">
    <location>
        <begin position="1"/>
        <end position="20"/>
    </location>
</feature>
<dbReference type="RefSeq" id="WP_218632295.1">
    <property type="nucleotide sequence ID" value="NZ_JAHVAH010000001.1"/>
</dbReference>
<evidence type="ECO:0000256" key="1">
    <source>
        <dbReference type="SAM" id="SignalP"/>
    </source>
</evidence>
<dbReference type="Pfam" id="PF05960">
    <property type="entry name" value="DUF885"/>
    <property type="match status" value="1"/>
</dbReference>
<comment type="caution">
    <text evidence="2">The sequence shown here is derived from an EMBL/GenBank/DDBJ whole genome shotgun (WGS) entry which is preliminary data.</text>
</comment>
<protein>
    <submittedName>
        <fullName evidence="2">DUF885 domain-containing protein</fullName>
    </submittedName>
</protein>
<accession>A0ABS6V406</accession>
<name>A0ABS6V406_9SPHN</name>
<sequence>MRVSILALAAGLSLATPAAADPTEDFEALTDRYWAYVLENSPTLATSVGVTDYDDRLWDNSIEAMDRNAAIATEMLEELEAILSDDLSKEDRTGKAILERTLRSAIEGNSYGQRLMLFTNRGGWHQSVAGLARNLTFDEVADYENYLKRLAAYPELNATSIEVSRQAVAGGYTLPCVAMANFEQSITGVIGDDATGTRFYEPFDRERPSFVPEVRWAELQAEAVSLIDNELREAYETHARWYVDDYAPNCATEPGISAQPGGADYYNFRVRQFTTTDMSADEIHQLGLSEVARIRAEMEEVAAEAGFGTREAFIEDLRTNPKYYAKTPEALMQYVAREAKKMDGLMPTLFGTLPRLPYGIREIPAEIAEGTTTAYYNPGSPANGIAGTYYVNTSKLDQRPLWEVPALTVHEGVPGHHHQIALQQELDMPMWRKRGTGFTAFTEGWGLYSERLGIEMGLYDTPAKDMGRLSYEMWRATRLVVDTGIHSKGWSKQQAMDFMLDNTALSPANIEAEVNRYISWPGQALAYKIGELKIRELRSLAEEELGDAFSLKDFHDTVLLQGAVPLDVLEMQVKDWIAEVKAGA</sequence>
<dbReference type="InterPro" id="IPR010281">
    <property type="entry name" value="DUF885"/>
</dbReference>
<feature type="chain" id="PRO_5046111590" evidence="1">
    <location>
        <begin position="21"/>
        <end position="584"/>
    </location>
</feature>
<evidence type="ECO:0000313" key="2">
    <source>
        <dbReference type="EMBL" id="MBW0144287.1"/>
    </source>
</evidence>
<evidence type="ECO:0000313" key="3">
    <source>
        <dbReference type="Proteomes" id="UP000698028"/>
    </source>
</evidence>
<organism evidence="2 3">
    <name type="scientific">Sphingomicrobium clamense</name>
    <dbReference type="NCBI Taxonomy" id="2851013"/>
    <lineage>
        <taxon>Bacteria</taxon>
        <taxon>Pseudomonadati</taxon>
        <taxon>Pseudomonadota</taxon>
        <taxon>Alphaproteobacteria</taxon>
        <taxon>Sphingomonadales</taxon>
        <taxon>Sphingomonadaceae</taxon>
        <taxon>Sphingomicrobium</taxon>
    </lineage>
</organism>
<gene>
    <name evidence="2" type="ORF">KTQ36_03135</name>
</gene>
<dbReference type="PANTHER" id="PTHR33361:SF2">
    <property type="entry name" value="DUF885 DOMAIN-CONTAINING PROTEIN"/>
    <property type="match status" value="1"/>
</dbReference>
<dbReference type="EMBL" id="JAHVAH010000001">
    <property type="protein sequence ID" value="MBW0144287.1"/>
    <property type="molecule type" value="Genomic_DNA"/>
</dbReference>
<reference evidence="2 3" key="1">
    <citation type="submission" date="2021-07" db="EMBL/GenBank/DDBJ databases">
        <title>The draft genome sequence of Sphingomicrobium sp. B8.</title>
        <authorList>
            <person name="Mu L."/>
        </authorList>
    </citation>
    <scope>NUCLEOTIDE SEQUENCE [LARGE SCALE GENOMIC DNA]</scope>
    <source>
        <strain evidence="2 3">B8</strain>
    </source>
</reference>